<reference evidence="2 4" key="2">
    <citation type="submission" date="2018-06" db="EMBL/GenBank/DDBJ databases">
        <authorList>
            <consortium name="Pathogen Informatics"/>
            <person name="Doyle S."/>
        </authorList>
    </citation>
    <scope>NUCLEOTIDE SEQUENCE [LARGE SCALE GENOMIC DNA]</scope>
    <source>
        <strain evidence="2 4">NCTC12239</strain>
    </source>
</reference>
<dbReference type="AlphaFoldDB" id="A0A378K1X6"/>
<keyword evidence="3" id="KW-1185">Reference proteome</keyword>
<dbReference type="Proteomes" id="UP000054985">
    <property type="component" value="Unassembled WGS sequence"/>
</dbReference>
<dbReference type="OrthoDB" id="5653377at2"/>
<gene>
    <name evidence="1" type="ORF">Lmor_3137</name>
    <name evidence="2" type="ORF">NCTC12239_02556</name>
</gene>
<sequence length="457" mass="51048">MSKVKGPKDSVFSSVTFDGKANGKAKCRFPSLADTKDLVLLSIRGNELCEGKYLGAMVQYAVDMHQNKPNGTLSKGKATFLIADEIYWHNLRSLPPETASEEELKNQALMMGEEYIKANLDQFLTPLGINSTEFNATHGNKTVDEQISVINQLALDMGKNIEIVRWHTWISRDNAEDQIKQMVPLYKTTDGLKAAIDTDADSFVMRHRDDTAISQDVWRHRSENYLTEENPAVMWLAGKLGYNFIIYPGKILSSFEETKKFFLVKDHKPFIRDGQSISDDCAHNPLSTHVPDPDRLVNWLEPTFINSNTPKGFKVSSSDLPPAFFSAPEAGRSRKHKLTEEADDVPAKAIAISSGMNSNTGVSSSTDDVILSSSSRKLIISSMIEGMNLALKHPSTSMFMQEEPHTTYSSMVEKFQQMTKQILNSDLDPVEKVDFVKALIEACLQNDDFSTSLKMNS</sequence>
<accession>A0A378K1X6</accession>
<name>A0A378K1X6_9GAMM</name>
<dbReference type="EMBL" id="UGOG01000001">
    <property type="protein sequence ID" value="STX63608.1"/>
    <property type="molecule type" value="Genomic_DNA"/>
</dbReference>
<dbReference type="EMBL" id="LNYN01000042">
    <property type="protein sequence ID" value="KTD31030.1"/>
    <property type="molecule type" value="Genomic_DNA"/>
</dbReference>
<evidence type="ECO:0000313" key="1">
    <source>
        <dbReference type="EMBL" id="KTD31030.1"/>
    </source>
</evidence>
<protein>
    <submittedName>
        <fullName evidence="2">Uncharacterized protein</fullName>
    </submittedName>
</protein>
<evidence type="ECO:0000313" key="4">
    <source>
        <dbReference type="Proteomes" id="UP000254040"/>
    </source>
</evidence>
<dbReference type="RefSeq" id="WP_051190698.1">
    <property type="nucleotide sequence ID" value="NZ_CAAAJG010000020.1"/>
</dbReference>
<reference evidence="1 3" key="1">
    <citation type="submission" date="2015-11" db="EMBL/GenBank/DDBJ databases">
        <title>Genomic analysis of 38 Legionella species identifies large and diverse effector repertoires.</title>
        <authorList>
            <person name="Burstein D."/>
            <person name="Amaro F."/>
            <person name="Zusman T."/>
            <person name="Lifshitz Z."/>
            <person name="Cohen O."/>
            <person name="Gilbert J.A."/>
            <person name="Pupko T."/>
            <person name="Shuman H.A."/>
            <person name="Segal G."/>
        </authorList>
    </citation>
    <scope>NUCLEOTIDE SEQUENCE [LARGE SCALE GENOMIC DNA]</scope>
    <source>
        <strain evidence="1 3">ATCC 43877</strain>
    </source>
</reference>
<dbReference type="Proteomes" id="UP000254040">
    <property type="component" value="Unassembled WGS sequence"/>
</dbReference>
<evidence type="ECO:0000313" key="2">
    <source>
        <dbReference type="EMBL" id="STX63608.1"/>
    </source>
</evidence>
<evidence type="ECO:0000313" key="3">
    <source>
        <dbReference type="Proteomes" id="UP000054985"/>
    </source>
</evidence>
<proteinExistence type="predicted"/>
<organism evidence="2 4">
    <name type="scientific">Legionella moravica</name>
    <dbReference type="NCBI Taxonomy" id="39962"/>
    <lineage>
        <taxon>Bacteria</taxon>
        <taxon>Pseudomonadati</taxon>
        <taxon>Pseudomonadota</taxon>
        <taxon>Gammaproteobacteria</taxon>
        <taxon>Legionellales</taxon>
        <taxon>Legionellaceae</taxon>
        <taxon>Legionella</taxon>
    </lineage>
</organism>